<comment type="subcellular location">
    <subcellularLocation>
        <location evidence="1">Cytoplasm</location>
        <location evidence="1">Cytoskeleton</location>
        <location evidence="1">Microtubule organizing center</location>
        <location evidence="1">Centrosome</location>
    </subcellularLocation>
</comment>
<dbReference type="GO" id="GO:1990571">
    <property type="term" value="P:meiotic centromere clustering"/>
    <property type="evidence" value="ECO:0007669"/>
    <property type="project" value="UniProtKB-ARBA"/>
</dbReference>
<name>A0AAF0J363_9BASI</name>
<feature type="compositionally biased region" description="Low complexity" evidence="9">
    <location>
        <begin position="590"/>
        <end position="620"/>
    </location>
</feature>
<dbReference type="GO" id="GO:1990498">
    <property type="term" value="C:mitotic spindle microtubule"/>
    <property type="evidence" value="ECO:0007669"/>
    <property type="project" value="UniProtKB-ARBA"/>
</dbReference>
<evidence type="ECO:0000256" key="9">
    <source>
        <dbReference type="SAM" id="MobiDB-lite"/>
    </source>
</evidence>
<feature type="region of interest" description="Disordered" evidence="9">
    <location>
        <begin position="1792"/>
        <end position="1833"/>
    </location>
</feature>
<feature type="region of interest" description="Disordered" evidence="9">
    <location>
        <begin position="502"/>
        <end position="628"/>
    </location>
</feature>
<dbReference type="EMBL" id="CP119895">
    <property type="protein sequence ID" value="WFD27712.1"/>
    <property type="molecule type" value="Genomic_DNA"/>
</dbReference>
<dbReference type="GO" id="GO:0005881">
    <property type="term" value="C:cytoplasmic microtubule"/>
    <property type="evidence" value="ECO:0007669"/>
    <property type="project" value="UniProtKB-ARBA"/>
</dbReference>
<organism evidence="11 12">
    <name type="scientific">Malassezia nana</name>
    <dbReference type="NCBI Taxonomy" id="180528"/>
    <lineage>
        <taxon>Eukaryota</taxon>
        <taxon>Fungi</taxon>
        <taxon>Dikarya</taxon>
        <taxon>Basidiomycota</taxon>
        <taxon>Ustilaginomycotina</taxon>
        <taxon>Malasseziomycetes</taxon>
        <taxon>Malasseziales</taxon>
        <taxon>Malasseziaceae</taxon>
        <taxon>Malassezia</taxon>
    </lineage>
</organism>
<feature type="compositionally biased region" description="Low complexity" evidence="9">
    <location>
        <begin position="551"/>
        <end position="564"/>
    </location>
</feature>
<evidence type="ECO:0000256" key="2">
    <source>
        <dbReference type="ARBA" id="ARBA00022490"/>
    </source>
</evidence>
<evidence type="ECO:0000256" key="8">
    <source>
        <dbReference type="ARBA" id="ARBA00025722"/>
    </source>
</evidence>
<dbReference type="Gene3D" id="1.25.10.10">
    <property type="entry name" value="Leucine-rich Repeat Variant"/>
    <property type="match status" value="5"/>
</dbReference>
<feature type="compositionally biased region" description="Low complexity" evidence="9">
    <location>
        <begin position="1146"/>
        <end position="1181"/>
    </location>
</feature>
<dbReference type="InterPro" id="IPR011989">
    <property type="entry name" value="ARM-like"/>
</dbReference>
<gene>
    <name evidence="11" type="ORF">MNAN1_002717</name>
</gene>
<feature type="domain" description="TOG" evidence="10">
    <location>
        <begin position="283"/>
        <end position="523"/>
    </location>
</feature>
<dbReference type="PANTHER" id="PTHR12609">
    <property type="entry name" value="MICROTUBULE ASSOCIATED PROTEIN XMAP215"/>
    <property type="match status" value="1"/>
</dbReference>
<dbReference type="InterPro" id="IPR045110">
    <property type="entry name" value="XMAP215"/>
</dbReference>
<feature type="compositionally biased region" description="Polar residues" evidence="9">
    <location>
        <begin position="1187"/>
        <end position="1199"/>
    </location>
</feature>
<dbReference type="FunFam" id="1.25.10.10:FF:000050">
    <property type="entry name" value="Cytoskeleton-associated protein 5 isoform X1"/>
    <property type="match status" value="1"/>
</dbReference>
<feature type="region of interest" description="Disordered" evidence="9">
    <location>
        <begin position="853"/>
        <end position="880"/>
    </location>
</feature>
<evidence type="ECO:0000313" key="11">
    <source>
        <dbReference type="EMBL" id="WFD27712.1"/>
    </source>
</evidence>
<keyword evidence="2" id="KW-0963">Cytoplasm</keyword>
<dbReference type="Pfam" id="PF21041">
    <property type="entry name" value="XMAP215_CLASP_TOG"/>
    <property type="match status" value="2"/>
</dbReference>
<proteinExistence type="inferred from homology"/>
<keyword evidence="5" id="KW-0498">Mitosis</keyword>
<dbReference type="GO" id="GO:0030951">
    <property type="term" value="P:establishment or maintenance of microtubule cytoskeleton polarity"/>
    <property type="evidence" value="ECO:0007669"/>
    <property type="project" value="InterPro"/>
</dbReference>
<comment type="similarity">
    <text evidence="8">Belongs to the TOG/XMAP215 family.</text>
</comment>
<dbReference type="GO" id="GO:0051010">
    <property type="term" value="F:microtubule plus-end binding"/>
    <property type="evidence" value="ECO:0007669"/>
    <property type="project" value="InterPro"/>
</dbReference>
<evidence type="ECO:0000259" key="10">
    <source>
        <dbReference type="SMART" id="SM01349"/>
    </source>
</evidence>
<dbReference type="SUPFAM" id="SSF48371">
    <property type="entry name" value="ARM repeat"/>
    <property type="match status" value="2"/>
</dbReference>
<feature type="domain" description="TOG" evidence="10">
    <location>
        <begin position="632"/>
        <end position="861"/>
    </location>
</feature>
<feature type="compositionally biased region" description="Low complexity" evidence="9">
    <location>
        <begin position="1794"/>
        <end position="1815"/>
    </location>
</feature>
<keyword evidence="6" id="KW-0206">Cytoskeleton</keyword>
<evidence type="ECO:0000256" key="1">
    <source>
        <dbReference type="ARBA" id="ARBA00004300"/>
    </source>
</evidence>
<evidence type="ECO:0000256" key="7">
    <source>
        <dbReference type="ARBA" id="ARBA00023306"/>
    </source>
</evidence>
<feature type="domain" description="TOG" evidence="10">
    <location>
        <begin position="1237"/>
        <end position="1489"/>
    </location>
</feature>
<dbReference type="GO" id="GO:0044732">
    <property type="term" value="C:mitotic spindle pole body"/>
    <property type="evidence" value="ECO:0007669"/>
    <property type="project" value="UniProtKB-ARBA"/>
</dbReference>
<evidence type="ECO:0000256" key="5">
    <source>
        <dbReference type="ARBA" id="ARBA00022776"/>
    </source>
</evidence>
<feature type="domain" description="TOG" evidence="10">
    <location>
        <begin position="1"/>
        <end position="239"/>
    </location>
</feature>
<feature type="domain" description="TOG" evidence="10">
    <location>
        <begin position="895"/>
        <end position="1130"/>
    </location>
</feature>
<feature type="region of interest" description="Disordered" evidence="9">
    <location>
        <begin position="1128"/>
        <end position="1216"/>
    </location>
</feature>
<feature type="compositionally biased region" description="Low complexity" evidence="9">
    <location>
        <begin position="1491"/>
        <end position="1503"/>
    </location>
</feature>
<keyword evidence="12" id="KW-1185">Reference proteome</keyword>
<evidence type="ECO:0000256" key="3">
    <source>
        <dbReference type="ARBA" id="ARBA00022618"/>
    </source>
</evidence>
<dbReference type="GO" id="GO:0046785">
    <property type="term" value="P:microtubule polymerization"/>
    <property type="evidence" value="ECO:0007669"/>
    <property type="project" value="InterPro"/>
</dbReference>
<reference evidence="11" key="1">
    <citation type="submission" date="2023-03" db="EMBL/GenBank/DDBJ databases">
        <title>Mating type loci evolution in Malassezia.</title>
        <authorList>
            <person name="Coelho M.A."/>
        </authorList>
    </citation>
    <scope>NUCLEOTIDE SEQUENCE</scope>
    <source>
        <strain evidence="11">CBS 9557</strain>
    </source>
</reference>
<dbReference type="Proteomes" id="UP001213623">
    <property type="component" value="Chromosome 4"/>
</dbReference>
<accession>A0AAF0J363</accession>
<evidence type="ECO:0000256" key="4">
    <source>
        <dbReference type="ARBA" id="ARBA00022737"/>
    </source>
</evidence>
<evidence type="ECO:0000256" key="6">
    <source>
        <dbReference type="ARBA" id="ARBA00023212"/>
    </source>
</evidence>
<feature type="compositionally biased region" description="Basic and acidic residues" evidence="9">
    <location>
        <begin position="1923"/>
        <end position="1938"/>
    </location>
</feature>
<dbReference type="SMART" id="SM01349">
    <property type="entry name" value="TOG"/>
    <property type="match status" value="5"/>
</dbReference>
<dbReference type="InterPro" id="IPR048491">
    <property type="entry name" value="XMAP215_CLASP_TOG"/>
</dbReference>
<dbReference type="GO" id="GO:0000022">
    <property type="term" value="P:mitotic spindle elongation"/>
    <property type="evidence" value="ECO:0007669"/>
    <property type="project" value="UniProtKB-ARBA"/>
</dbReference>
<evidence type="ECO:0000313" key="12">
    <source>
        <dbReference type="Proteomes" id="UP001213623"/>
    </source>
</evidence>
<dbReference type="InterPro" id="IPR034085">
    <property type="entry name" value="TOG"/>
</dbReference>
<sequence length="1961" mass="209562">MADTAGGSADDVARMPLGERLSSKMWKARLSAYEELARTFSHTPSDEDPIFADYARQTETLQGMALDANAAAQEKGVECLCAFVRYGGAHAARTRMDVMPGVADKCLGSMRTGTRKAAQELVLLYAEQEDAKGCDGLIGDLRDKLTSKQPKVVAANVGALALLVQQFGGEQVNVRLIAQSIPLIFGHADKNVRAEGALLAVELHRAIGAALTPVLSQLKDIQVKELERQFSEAAPIGAPQRYLASNKAHVEASSAAGPADPVPHEATLAPTDEVAVDAPVVDPFETAEPVHVLASRKLSPQFFTLVVSVKWQERMEALESLHAALQEGPRIYPEAGLDEYVQALQLRIQKDANINVVLQACRCLAALAKGLRKDGASFLYVLPTVLEKLKERKPATVEVLADTLDSLFLCGTLNDVLEPIMAAAAHKNPAVKAGTLRFFARCLQTGAKPGGPDIKTMAPVLLTALSDGAGDVRDASAQAMGTLLKLVGERPMAPFMEQLDDMKRSKVQEEASHITIAGQRAPPRGASAPPAPKAPSASQARAPTAPLTSSRPLRQGAPPAAARPTQPPDHAPSSARVPKSKAPGPSRALPPSSSGARAPTASASAPTSAGPARRAPASGTSQPSAKEPITFRYTPEEGAEQARQLLPEPLATQLASSSWKERLEAAERLVPWIRSTEPDAELMAHLFVQSPGWKESNFQVMNMIFRAMQAMQELASFGSGTAALTIPSLCDKLGDMKLKSTAGETLMLYAEATSLGFVLGQAVPVLSGLKAPKAQADALLWVNEAVLAFGLQGVDTKALVSYTVTGLQSANAAVRANATILFGTLARFVGRALLSLVTDVTPQLVTTLEAQVASAEPAPAPTRMARSRGVAPPAEQHVDQPCPATQAAHEEDLDDLIPRVAIDTIVPSATLQSMGDSSWKVRKEALESVQASLKPHARLQGHATDLVQALKPRLHDTNIMVRNLALDVVSMLARGLQKEFEPLARVLSAPVVQVMADAKAPVRAAAAATLDAMVEQVQLAPLLPGMGQVLDGKHANPMLRQDLFQWLVGALAVNQPVPDLSPIVPSVLASLDDRLGPVRKTAQALLPALLTSVGHKALSEATNALTRASRVTALALIEAARSDAARLARPAAPAVPTGSGPPRPAPRAVVPPRAMPPAAQRRAAPSSAPVARVRSAPAAEPVRPKTSAVSRTLASTTRTVEPAPPTPFLTSDSKYKAARERASRTPWVIDGTVRARDVATLRQQMESCCIPTLNARLFSQDHYAERDYLQGIDDLMAVITKPTCAQDAGVSSSEVLAQVCANTDVLFKYACVRLLEKNTSVALRCFELVAALLDVLSRENTPLGDAEAEALVATMVARTGDSKAAFREAARDQLRRVCVLFPPSRVFQLLLEYGLSSKNARTRAECLDELGCLLTRHGIAVCTPAKSLPVIARLISDRDPAVRSAALGTLAEGYKLLRDGIWRLVGPLPPKDESLLEERLKRTTVSSPVRGAPAPSTGGAPPTDRAMCLPGSSALPLTDDDLGDLDDDVARVGSDVKETSMTGLKSLQANLPHTLTPGTRTPIVHALLTALRHTMRGGLVDHRYVKHVLQTLLVLLDVQYDRAAPLTVDDLAPLLQALLRHLMHISALDDEASQTLAKQLNAVVLRVLSSCPGDAVYAALFQVLTEATRTVSTDEEDVRFVELLVKCLWKVARKLPAALEAQQVHGAALLASVEQFLQAMPPAEWGRRAREHVPLRDIPLITATNVLKQLTDVLGEGALALTDAWDEPESSHAYRYLLRLLYGSGVAQKDSENASNLSAAPTSTPAAAHPSGAPPKESDESAPVRPGGPTEDALTLELRDIFDRISQKDQSRAAIRDLYEYQKRYPHKHASIERSLQNTGPIFQRYIKRALANHAAEDQSPAPTLPSSSVDARLAELKAKFRREPGDQRSTERIEKRMSMSTEALRTRLAAMRTEDAGSSS</sequence>
<feature type="region of interest" description="Disordered" evidence="9">
    <location>
        <begin position="1923"/>
        <end position="1943"/>
    </location>
</feature>
<dbReference type="GO" id="GO:0099070">
    <property type="term" value="C:static microtubule bundle"/>
    <property type="evidence" value="ECO:0007669"/>
    <property type="project" value="UniProtKB-ARBA"/>
</dbReference>
<dbReference type="GO" id="GO:0051315">
    <property type="term" value="P:attachment of mitotic spindle microtubules to kinetochore"/>
    <property type="evidence" value="ECO:0007669"/>
    <property type="project" value="UniProtKB-ARBA"/>
</dbReference>
<feature type="region of interest" description="Disordered" evidence="9">
    <location>
        <begin position="1483"/>
        <end position="1504"/>
    </location>
</feature>
<keyword evidence="4" id="KW-0677">Repeat</keyword>
<feature type="compositionally biased region" description="Low complexity" evidence="9">
    <location>
        <begin position="517"/>
        <end position="543"/>
    </location>
</feature>
<protein>
    <recommendedName>
        <fullName evidence="10">TOG domain-containing protein</fullName>
    </recommendedName>
</protein>
<keyword evidence="7" id="KW-0131">Cell cycle</keyword>
<keyword evidence="3" id="KW-0132">Cell division</keyword>
<dbReference type="GO" id="GO:0061863">
    <property type="term" value="F:microtubule plus end polymerase"/>
    <property type="evidence" value="ECO:0007669"/>
    <property type="project" value="InterPro"/>
</dbReference>
<feature type="compositionally biased region" description="Basic and acidic residues" evidence="9">
    <location>
        <begin position="502"/>
        <end position="512"/>
    </location>
</feature>
<dbReference type="GO" id="GO:0051301">
    <property type="term" value="P:cell division"/>
    <property type="evidence" value="ECO:0007669"/>
    <property type="project" value="UniProtKB-KW"/>
</dbReference>
<dbReference type="InterPro" id="IPR016024">
    <property type="entry name" value="ARM-type_fold"/>
</dbReference>
<dbReference type="FunFam" id="1.25.10.10:FF:000019">
    <property type="entry name" value="Cytoskeleton-associated protein 5"/>
    <property type="match status" value="1"/>
</dbReference>